<accession>A0A0E9WKW6</accession>
<proteinExistence type="predicted"/>
<sequence>MTMIHTGCVMIFIKIKLYHVSGIPVISLEINDMTFQSMLRITLMQPETSTNCVN</sequence>
<protein>
    <submittedName>
        <fullName evidence="1">Uncharacterized protein</fullName>
    </submittedName>
</protein>
<organism evidence="1">
    <name type="scientific">Anguilla anguilla</name>
    <name type="common">European freshwater eel</name>
    <name type="synonym">Muraena anguilla</name>
    <dbReference type="NCBI Taxonomy" id="7936"/>
    <lineage>
        <taxon>Eukaryota</taxon>
        <taxon>Metazoa</taxon>
        <taxon>Chordata</taxon>
        <taxon>Craniata</taxon>
        <taxon>Vertebrata</taxon>
        <taxon>Euteleostomi</taxon>
        <taxon>Actinopterygii</taxon>
        <taxon>Neopterygii</taxon>
        <taxon>Teleostei</taxon>
        <taxon>Anguilliformes</taxon>
        <taxon>Anguillidae</taxon>
        <taxon>Anguilla</taxon>
    </lineage>
</organism>
<evidence type="ECO:0000313" key="1">
    <source>
        <dbReference type="EMBL" id="JAH91044.1"/>
    </source>
</evidence>
<dbReference type="EMBL" id="GBXM01017533">
    <property type="protein sequence ID" value="JAH91044.1"/>
    <property type="molecule type" value="Transcribed_RNA"/>
</dbReference>
<reference evidence="1" key="1">
    <citation type="submission" date="2014-11" db="EMBL/GenBank/DDBJ databases">
        <authorList>
            <person name="Amaro Gonzalez C."/>
        </authorList>
    </citation>
    <scope>NUCLEOTIDE SEQUENCE</scope>
</reference>
<reference evidence="1" key="2">
    <citation type="journal article" date="2015" name="Fish Shellfish Immunol.">
        <title>Early steps in the European eel (Anguilla anguilla)-Vibrio vulnificus interaction in the gills: Role of the RtxA13 toxin.</title>
        <authorList>
            <person name="Callol A."/>
            <person name="Pajuelo D."/>
            <person name="Ebbesson L."/>
            <person name="Teles M."/>
            <person name="MacKenzie S."/>
            <person name="Amaro C."/>
        </authorList>
    </citation>
    <scope>NUCLEOTIDE SEQUENCE</scope>
</reference>
<name>A0A0E9WKW6_ANGAN</name>
<dbReference type="AlphaFoldDB" id="A0A0E9WKW6"/>